<evidence type="ECO:0000313" key="2">
    <source>
        <dbReference type="Proteomes" id="UP000321577"/>
    </source>
</evidence>
<organism evidence="1 2">
    <name type="scientific">Brevifollis gellanilyticus</name>
    <dbReference type="NCBI Taxonomy" id="748831"/>
    <lineage>
        <taxon>Bacteria</taxon>
        <taxon>Pseudomonadati</taxon>
        <taxon>Verrucomicrobiota</taxon>
        <taxon>Verrucomicrobiia</taxon>
        <taxon>Verrucomicrobiales</taxon>
        <taxon>Verrucomicrobiaceae</taxon>
    </lineage>
</organism>
<keyword evidence="2" id="KW-1185">Reference proteome</keyword>
<sequence>MKHIACLLSLLLALVSCGEKKEPVMNEPAAIKSAEEGIKFLESHPPSGDSFQLAISESFTFAGQKDSMGMGMAVLLDKILAAGYELDGFEQKTGFRLYRYKKTP</sequence>
<reference evidence="1 2" key="1">
    <citation type="submission" date="2019-07" db="EMBL/GenBank/DDBJ databases">
        <title>Whole genome shotgun sequence of Brevifollis gellanilyticus NBRC 108608.</title>
        <authorList>
            <person name="Hosoyama A."/>
            <person name="Uohara A."/>
            <person name="Ohji S."/>
            <person name="Ichikawa N."/>
        </authorList>
    </citation>
    <scope>NUCLEOTIDE SEQUENCE [LARGE SCALE GENOMIC DNA]</scope>
    <source>
        <strain evidence="1 2">NBRC 108608</strain>
    </source>
</reference>
<dbReference type="PROSITE" id="PS51257">
    <property type="entry name" value="PROKAR_LIPOPROTEIN"/>
    <property type="match status" value="1"/>
</dbReference>
<protein>
    <submittedName>
        <fullName evidence="1">Uncharacterized protein</fullName>
    </submittedName>
</protein>
<dbReference type="AlphaFoldDB" id="A0A512MIA2"/>
<dbReference type="OrthoDB" id="1450628at2"/>
<proteinExistence type="predicted"/>
<comment type="caution">
    <text evidence="1">The sequence shown here is derived from an EMBL/GenBank/DDBJ whole genome shotgun (WGS) entry which is preliminary data.</text>
</comment>
<name>A0A512MIA2_9BACT</name>
<dbReference type="Proteomes" id="UP000321577">
    <property type="component" value="Unassembled WGS sequence"/>
</dbReference>
<gene>
    <name evidence="1" type="ORF">BGE01nite_57510</name>
</gene>
<evidence type="ECO:0000313" key="1">
    <source>
        <dbReference type="EMBL" id="GEP46460.1"/>
    </source>
</evidence>
<accession>A0A512MIA2</accession>
<dbReference type="RefSeq" id="WP_146856348.1">
    <property type="nucleotide sequence ID" value="NZ_BKAG01000109.1"/>
</dbReference>
<dbReference type="EMBL" id="BKAG01000109">
    <property type="protein sequence ID" value="GEP46460.1"/>
    <property type="molecule type" value="Genomic_DNA"/>
</dbReference>